<dbReference type="Proteomes" id="UP000299102">
    <property type="component" value="Unassembled WGS sequence"/>
</dbReference>
<gene>
    <name evidence="1" type="ORF">EVAR_51280_1</name>
</gene>
<name>A0A4C1Y707_EUMVA</name>
<keyword evidence="2" id="KW-1185">Reference proteome</keyword>
<comment type="caution">
    <text evidence="1">The sequence shown here is derived from an EMBL/GenBank/DDBJ whole genome shotgun (WGS) entry which is preliminary data.</text>
</comment>
<dbReference type="EMBL" id="BGZK01001130">
    <property type="protein sequence ID" value="GBP72031.1"/>
    <property type="molecule type" value="Genomic_DNA"/>
</dbReference>
<dbReference type="AlphaFoldDB" id="A0A4C1Y707"/>
<protein>
    <submittedName>
        <fullName evidence="1">Uncharacterized protein</fullName>
    </submittedName>
</protein>
<evidence type="ECO:0000313" key="1">
    <source>
        <dbReference type="EMBL" id="GBP72031.1"/>
    </source>
</evidence>
<proteinExistence type="predicted"/>
<evidence type="ECO:0000313" key="2">
    <source>
        <dbReference type="Proteomes" id="UP000299102"/>
    </source>
</evidence>
<organism evidence="1 2">
    <name type="scientific">Eumeta variegata</name>
    <name type="common">Bagworm moth</name>
    <name type="synonym">Eumeta japonica</name>
    <dbReference type="NCBI Taxonomy" id="151549"/>
    <lineage>
        <taxon>Eukaryota</taxon>
        <taxon>Metazoa</taxon>
        <taxon>Ecdysozoa</taxon>
        <taxon>Arthropoda</taxon>
        <taxon>Hexapoda</taxon>
        <taxon>Insecta</taxon>
        <taxon>Pterygota</taxon>
        <taxon>Neoptera</taxon>
        <taxon>Endopterygota</taxon>
        <taxon>Lepidoptera</taxon>
        <taxon>Glossata</taxon>
        <taxon>Ditrysia</taxon>
        <taxon>Tineoidea</taxon>
        <taxon>Psychidae</taxon>
        <taxon>Oiketicinae</taxon>
        <taxon>Eumeta</taxon>
    </lineage>
</organism>
<reference evidence="1 2" key="1">
    <citation type="journal article" date="2019" name="Commun. Biol.">
        <title>The bagworm genome reveals a unique fibroin gene that provides high tensile strength.</title>
        <authorList>
            <person name="Kono N."/>
            <person name="Nakamura H."/>
            <person name="Ohtoshi R."/>
            <person name="Tomita M."/>
            <person name="Numata K."/>
            <person name="Arakawa K."/>
        </authorList>
    </citation>
    <scope>NUCLEOTIDE SEQUENCE [LARGE SCALE GENOMIC DNA]</scope>
</reference>
<sequence length="138" mass="15357">MENRKQSTDGVALNTIDSRDSQYQLRCCVVCLKHGNPVTARTTVPAEGRLMTTLVKFSGAMSFLPRRRPPLSFTIPPLAAPHGPSPRCGACWDTESVLLELAFYWFQFHRRTVTDERAGVSRARISTSDGFLRVTAVT</sequence>
<accession>A0A4C1Y707</accession>